<feature type="region of interest" description="Disordered" evidence="3">
    <location>
        <begin position="1"/>
        <end position="126"/>
    </location>
</feature>
<evidence type="ECO:0000313" key="5">
    <source>
        <dbReference type="EMBL" id="CAK4032549.1"/>
    </source>
</evidence>
<keyword evidence="2" id="KW-0131">Cell cycle</keyword>
<dbReference type="Pfam" id="PF26121">
    <property type="entry name" value="HTH_CDT1"/>
    <property type="match status" value="1"/>
</dbReference>
<dbReference type="InterPro" id="IPR032054">
    <property type="entry name" value="Cdt1_C"/>
</dbReference>
<feature type="compositionally biased region" description="Basic and acidic residues" evidence="3">
    <location>
        <begin position="45"/>
        <end position="55"/>
    </location>
</feature>
<name>A0AAI8Z4V2_9PEZI</name>
<feature type="domain" description="DNA replication factor Cdt1 C-terminal" evidence="4">
    <location>
        <begin position="365"/>
        <end position="459"/>
    </location>
</feature>
<organism evidence="5 6">
    <name type="scientific">Lecanosticta acicola</name>
    <dbReference type="NCBI Taxonomy" id="111012"/>
    <lineage>
        <taxon>Eukaryota</taxon>
        <taxon>Fungi</taxon>
        <taxon>Dikarya</taxon>
        <taxon>Ascomycota</taxon>
        <taxon>Pezizomycotina</taxon>
        <taxon>Dothideomycetes</taxon>
        <taxon>Dothideomycetidae</taxon>
        <taxon>Mycosphaerellales</taxon>
        <taxon>Mycosphaerellaceae</taxon>
        <taxon>Lecanosticta</taxon>
    </lineage>
</organism>
<gene>
    <name evidence="5" type="ORF">LECACI_7A007707</name>
</gene>
<evidence type="ECO:0000256" key="1">
    <source>
        <dbReference type="ARBA" id="ARBA00008356"/>
    </source>
</evidence>
<keyword evidence="6" id="KW-1185">Reference proteome</keyword>
<accession>A0AAI8Z4V2</accession>
<comment type="similarity">
    <text evidence="1">Belongs to the Cdt1 family.</text>
</comment>
<feature type="compositionally biased region" description="Basic and acidic residues" evidence="3">
    <location>
        <begin position="69"/>
        <end position="79"/>
    </location>
</feature>
<sequence length="487" mass="53209">MPAARKRKAAAIEDQQGGKQTKSAKTQRSINAFGTVKKQGATTSDENKEKRDPLRESVQAPAAAAKPAHKSEEKRKREIDEDTDDEIVVAPAQPQLKKHVEQKVAPSTPRHKRVKDVIPPSPAETPSRAAATLFDRLRIGSKTAAIPCALSSREPALDTPPNTPPKAKDKINLTLPSELKDLQGLYASFLTSLAIYYAHNGTSSPVDINVFLPIVTKSWKKRAVKLQDIQRLLAFAQPTAQKFLLQDFGRAGICLVRKLPPQKRATSYMQEEKMNEEFEEELLKAWRGWQSEAKRNRTASVFVSQLPLAEIVKNAVVEKTAPLFARGQQRLADLKGAQATAKNESSKASSPAASSASTQTRGSALLDRILAKQTLASTLPAGPTQEQLERKAALHRVEDVGRVLSLLVGARGRHSMSMPAIVQQLQQSLRNPISKDEVLNCLDVMSNEVAPGFVKIVQSGKVQGVVILKSGSVGHNELRDRVERALA</sequence>
<dbReference type="EMBL" id="CAVMBE010000065">
    <property type="protein sequence ID" value="CAK4032549.1"/>
    <property type="molecule type" value="Genomic_DNA"/>
</dbReference>
<reference evidence="5" key="1">
    <citation type="submission" date="2023-11" db="EMBL/GenBank/DDBJ databases">
        <authorList>
            <person name="Alioto T."/>
            <person name="Alioto T."/>
            <person name="Gomez Garrido J."/>
        </authorList>
    </citation>
    <scope>NUCLEOTIDE SEQUENCE</scope>
</reference>
<evidence type="ECO:0000256" key="3">
    <source>
        <dbReference type="SAM" id="MobiDB-lite"/>
    </source>
</evidence>
<dbReference type="Gene3D" id="1.10.10.1420">
    <property type="entry name" value="DNA replication factor Cdt1, C-terminal WH domain"/>
    <property type="match status" value="1"/>
</dbReference>
<evidence type="ECO:0000259" key="4">
    <source>
        <dbReference type="Pfam" id="PF16679"/>
    </source>
</evidence>
<evidence type="ECO:0000313" key="6">
    <source>
        <dbReference type="Proteomes" id="UP001296104"/>
    </source>
</evidence>
<dbReference type="InterPro" id="IPR038090">
    <property type="entry name" value="Cdt1_C_WH_dom_sf"/>
</dbReference>
<feature type="region of interest" description="Disordered" evidence="3">
    <location>
        <begin position="335"/>
        <end position="359"/>
    </location>
</feature>
<dbReference type="Pfam" id="PF16679">
    <property type="entry name" value="CDT1_C"/>
    <property type="match status" value="1"/>
</dbReference>
<proteinExistence type="inferred from homology"/>
<dbReference type="AlphaFoldDB" id="A0AAI8Z4V2"/>
<comment type="caution">
    <text evidence="5">The sequence shown here is derived from an EMBL/GenBank/DDBJ whole genome shotgun (WGS) entry which is preliminary data.</text>
</comment>
<feature type="compositionally biased region" description="Polar residues" evidence="3">
    <location>
        <begin position="17"/>
        <end position="32"/>
    </location>
</feature>
<evidence type="ECO:0000256" key="2">
    <source>
        <dbReference type="ARBA" id="ARBA00023306"/>
    </source>
</evidence>
<protein>
    <recommendedName>
        <fullName evidence="4">DNA replication factor Cdt1 C-terminal domain-containing protein</fullName>
    </recommendedName>
</protein>
<feature type="compositionally biased region" description="Low complexity" evidence="3">
    <location>
        <begin position="346"/>
        <end position="357"/>
    </location>
</feature>
<dbReference type="Proteomes" id="UP001296104">
    <property type="component" value="Unassembled WGS sequence"/>
</dbReference>